<proteinExistence type="predicted"/>
<dbReference type="EMBL" id="AWSU01000236">
    <property type="protein sequence ID" value="ERI75752.1"/>
    <property type="molecule type" value="Genomic_DNA"/>
</dbReference>
<feature type="transmembrane region" description="Helical" evidence="1">
    <location>
        <begin position="181"/>
        <end position="207"/>
    </location>
</feature>
<feature type="transmembrane region" description="Helical" evidence="1">
    <location>
        <begin position="45"/>
        <end position="64"/>
    </location>
</feature>
<dbReference type="PANTHER" id="PTHR41309">
    <property type="entry name" value="MEMBRANE PROTEIN-RELATED"/>
    <property type="match status" value="1"/>
</dbReference>
<keyword evidence="1" id="KW-1133">Transmembrane helix</keyword>
<keyword evidence="1" id="KW-0812">Transmembrane</keyword>
<dbReference type="Proteomes" id="UP000016491">
    <property type="component" value="Unassembled WGS sequence"/>
</dbReference>
<dbReference type="AlphaFoldDB" id="A0ABC9TWD8"/>
<evidence type="ECO:0000313" key="2">
    <source>
        <dbReference type="EMBL" id="ERI75752.1"/>
    </source>
</evidence>
<feature type="transmembrane region" description="Helical" evidence="1">
    <location>
        <begin position="85"/>
        <end position="113"/>
    </location>
</feature>
<feature type="transmembrane region" description="Helical" evidence="1">
    <location>
        <begin position="153"/>
        <end position="169"/>
    </location>
</feature>
<evidence type="ECO:0000313" key="3">
    <source>
        <dbReference type="Proteomes" id="UP000016491"/>
    </source>
</evidence>
<feature type="transmembrane region" description="Helical" evidence="1">
    <location>
        <begin position="125"/>
        <end position="146"/>
    </location>
</feature>
<protein>
    <recommendedName>
        <fullName evidence="4">ABC-2 transporter permease</fullName>
    </recommendedName>
</protein>
<reference evidence="2 3" key="1">
    <citation type="submission" date="2013-07" db="EMBL/GenBank/DDBJ databases">
        <authorList>
            <person name="Weinstock G."/>
            <person name="Sodergren E."/>
            <person name="Wylie T."/>
            <person name="Fulton L."/>
            <person name="Fulton R."/>
            <person name="Fronick C."/>
            <person name="O'Laughlin M."/>
            <person name="Godfrey J."/>
            <person name="Miner T."/>
            <person name="Herter B."/>
            <person name="Appelbaum E."/>
            <person name="Cordes M."/>
            <person name="Lek S."/>
            <person name="Wollam A."/>
            <person name="Pepin K.H."/>
            <person name="Palsikar V.B."/>
            <person name="Mitreva M."/>
            <person name="Wilson R.K."/>
        </authorList>
    </citation>
    <scope>NUCLEOTIDE SEQUENCE [LARGE SCALE GENOMIC DNA]</scope>
    <source>
        <strain evidence="2 3">ATCC 14940</strain>
    </source>
</reference>
<name>A0ABC9TWD8_CLOSY</name>
<feature type="transmembrane region" description="Helical" evidence="1">
    <location>
        <begin position="21"/>
        <end position="39"/>
    </location>
</feature>
<keyword evidence="1" id="KW-0472">Membrane</keyword>
<dbReference type="Pfam" id="PF13346">
    <property type="entry name" value="ABC2_membrane_5"/>
    <property type="match status" value="1"/>
</dbReference>
<dbReference type="PANTHER" id="PTHR41309:SF2">
    <property type="entry name" value="MEMBRANE PROTEIN"/>
    <property type="match status" value="1"/>
</dbReference>
<organism evidence="2 3">
    <name type="scientific">[Clostridium] symbiosum ATCC 14940</name>
    <dbReference type="NCBI Taxonomy" id="411472"/>
    <lineage>
        <taxon>Bacteria</taxon>
        <taxon>Bacillati</taxon>
        <taxon>Bacillota</taxon>
        <taxon>Clostridia</taxon>
        <taxon>Lachnospirales</taxon>
        <taxon>Lachnospiraceae</taxon>
        <taxon>Otoolea</taxon>
    </lineage>
</organism>
<evidence type="ECO:0008006" key="4">
    <source>
        <dbReference type="Google" id="ProtNLM"/>
    </source>
</evidence>
<gene>
    <name evidence="2" type="ORF">CLOSYM_03082</name>
</gene>
<evidence type="ECO:0000256" key="1">
    <source>
        <dbReference type="SAM" id="Phobius"/>
    </source>
</evidence>
<comment type="caution">
    <text evidence="2">The sequence shown here is derived from an EMBL/GenBank/DDBJ whole genome shotgun (WGS) entry which is preliminary data.</text>
</comment>
<sequence>MRERGFIMKGLLYKEFCMFKPQFKSWAFVLIFFIIYGIIFKNVYMITMMISVLGLVSCFSSFSYDKQYRCDEYLAAMPVSRKQLVWSKYIFVLCLDLILAAAAFVLAAGYAVWAGEPLVELLAGVGSALVVTVLMQAILLPIVYIIGIDKARYVNIVIWMVPWVVIMLFRDRLPQIQKEQIIMMLKIIPVIAVVLMVVSVCISVSVFRKKDL</sequence>
<dbReference type="InterPro" id="IPR025699">
    <property type="entry name" value="ABC2_memb-like"/>
</dbReference>
<accession>A0ABC9TWD8</accession>